<dbReference type="InterPro" id="IPR005801">
    <property type="entry name" value="ADC_synthase"/>
</dbReference>
<dbReference type="EC" id="4.2.99.21" evidence="6"/>
<dbReference type="PRINTS" id="PR00095">
    <property type="entry name" value="ANTSNTHASEI"/>
</dbReference>
<accession>A0ABV6QIG5</accession>
<keyword evidence="2" id="KW-0479">Metal-binding</keyword>
<keyword evidence="4 6" id="KW-0456">Lyase</keyword>
<dbReference type="GO" id="GO:0043904">
    <property type="term" value="F:isochorismate pyruvate lyase activity"/>
    <property type="evidence" value="ECO:0007669"/>
    <property type="project" value="UniProtKB-EC"/>
</dbReference>
<protein>
    <submittedName>
        <fullName evidence="6">Salicylate synthase</fullName>
        <ecNumber evidence="6">4.2.99.21</ecNumber>
    </submittedName>
</protein>
<dbReference type="Proteomes" id="UP001589890">
    <property type="component" value="Unassembled WGS sequence"/>
</dbReference>
<keyword evidence="3" id="KW-0460">Magnesium</keyword>
<dbReference type="InterPro" id="IPR019999">
    <property type="entry name" value="Anth_synth_I-like"/>
</dbReference>
<dbReference type="PANTHER" id="PTHR11236:SF48">
    <property type="entry name" value="ISOCHORISMATE SYNTHASE MENF"/>
    <property type="match status" value="1"/>
</dbReference>
<evidence type="ECO:0000256" key="4">
    <source>
        <dbReference type="ARBA" id="ARBA00023239"/>
    </source>
</evidence>
<name>A0ABV6QIG5_9ACTN</name>
<dbReference type="Gene3D" id="3.60.120.10">
    <property type="entry name" value="Anthranilate synthase"/>
    <property type="match status" value="1"/>
</dbReference>
<dbReference type="InterPro" id="IPR015890">
    <property type="entry name" value="Chorismate_C"/>
</dbReference>
<reference evidence="6 7" key="1">
    <citation type="submission" date="2024-09" db="EMBL/GenBank/DDBJ databases">
        <authorList>
            <person name="Sun Q."/>
            <person name="Mori K."/>
        </authorList>
    </citation>
    <scope>NUCLEOTIDE SEQUENCE [LARGE SCALE GENOMIC DNA]</scope>
    <source>
        <strain evidence="6 7">CGMCC 1.15906</strain>
    </source>
</reference>
<dbReference type="SUPFAM" id="SSF56322">
    <property type="entry name" value="ADC synthase"/>
    <property type="match status" value="1"/>
</dbReference>
<dbReference type="RefSeq" id="WP_380044122.1">
    <property type="nucleotide sequence ID" value="NZ_JBHLTC010000005.1"/>
</dbReference>
<dbReference type="NCBIfam" id="TIGR03494">
    <property type="entry name" value="salicyl_syn"/>
    <property type="match status" value="1"/>
</dbReference>
<keyword evidence="7" id="KW-1185">Reference proteome</keyword>
<dbReference type="PANTHER" id="PTHR11236">
    <property type="entry name" value="AMINOBENZOATE/ANTHRANILATE SYNTHASE"/>
    <property type="match status" value="1"/>
</dbReference>
<evidence type="ECO:0000256" key="2">
    <source>
        <dbReference type="ARBA" id="ARBA00022723"/>
    </source>
</evidence>
<evidence type="ECO:0000256" key="3">
    <source>
        <dbReference type="ARBA" id="ARBA00022842"/>
    </source>
</evidence>
<proteinExistence type="predicted"/>
<feature type="domain" description="Chorismate-utilising enzyme C-terminal" evidence="5">
    <location>
        <begin position="165"/>
        <end position="417"/>
    </location>
</feature>
<dbReference type="InterPro" id="IPR019996">
    <property type="entry name" value="Salicylate_synthase"/>
</dbReference>
<evidence type="ECO:0000259" key="5">
    <source>
        <dbReference type="Pfam" id="PF00425"/>
    </source>
</evidence>
<evidence type="ECO:0000313" key="7">
    <source>
        <dbReference type="Proteomes" id="UP001589890"/>
    </source>
</evidence>
<sequence length="436" mass="46120">MTTYSEQLLPGPVEPLEAVAALVDSGLFDQYVVYERDNTWYVAGDPLGEVMVRPGTVQASYAETVEWSDTPWQALDAVLAQTPVEGWNAFGWACFELASDPARDGGEPLAQLMIPGTEVHISPAGIRVRYLDAARAGAVEAALALAARARQGHSRPVDVRTSDGTYEKAVALSVADIRAGRLDKVILSRVVEIPFAVDLCATYVAGRAGNTPARSFLLDLGAWRAAGFSPETVVEVRPCGLASTQPLAGTRALTGDAGLDEQLRNELCTDAKEVFEHATSVKLAFDELAGVGGFAATKVSEFLTVKARGSVQHLASRVETSLPPGVSGWSALGAVFPAVTASGIPKAAAYQLISELEDERRGLYSGTVLMAGSDGSLDAALVLRSVYQQGDRSWLRAGAGIVGESRPEREFEETCEKLASVAPFLIPIDNISGVAV</sequence>
<evidence type="ECO:0000313" key="6">
    <source>
        <dbReference type="EMBL" id="MFC0623422.1"/>
    </source>
</evidence>
<gene>
    <name evidence="6" type="ORF">ACFFGN_05070</name>
</gene>
<comment type="caution">
    <text evidence="6">The sequence shown here is derived from an EMBL/GenBank/DDBJ whole genome shotgun (WGS) entry which is preliminary data.</text>
</comment>
<dbReference type="Pfam" id="PF00425">
    <property type="entry name" value="Chorismate_bind"/>
    <property type="match status" value="1"/>
</dbReference>
<comment type="cofactor">
    <cofactor evidence="1">
        <name>Mg(2+)</name>
        <dbReference type="ChEBI" id="CHEBI:18420"/>
    </cofactor>
</comment>
<organism evidence="6 7">
    <name type="scientific">Kribbella deserti</name>
    <dbReference type="NCBI Taxonomy" id="1926257"/>
    <lineage>
        <taxon>Bacteria</taxon>
        <taxon>Bacillati</taxon>
        <taxon>Actinomycetota</taxon>
        <taxon>Actinomycetes</taxon>
        <taxon>Propionibacteriales</taxon>
        <taxon>Kribbellaceae</taxon>
        <taxon>Kribbella</taxon>
    </lineage>
</organism>
<dbReference type="EMBL" id="JBHLTC010000005">
    <property type="protein sequence ID" value="MFC0623422.1"/>
    <property type="molecule type" value="Genomic_DNA"/>
</dbReference>
<evidence type="ECO:0000256" key="1">
    <source>
        <dbReference type="ARBA" id="ARBA00001946"/>
    </source>
</evidence>